<evidence type="ECO:0000313" key="3">
    <source>
        <dbReference type="EMBL" id="KAK8746220.1"/>
    </source>
</evidence>
<gene>
    <name evidence="3" type="ORF">OTU49_017306</name>
</gene>
<name>A0AAW0XNQ4_CHEQU</name>
<feature type="domain" description="Chitin-binding type-2" evidence="2">
    <location>
        <begin position="34"/>
        <end position="102"/>
    </location>
</feature>
<dbReference type="InterPro" id="IPR052976">
    <property type="entry name" value="Scoloptoxin-like"/>
</dbReference>
<reference evidence="3 4" key="1">
    <citation type="journal article" date="2024" name="BMC Genomics">
        <title>Genome assembly of redclaw crayfish (Cherax quadricarinatus) provides insights into its immune adaptation and hypoxia tolerance.</title>
        <authorList>
            <person name="Liu Z."/>
            <person name="Zheng J."/>
            <person name="Li H."/>
            <person name="Fang K."/>
            <person name="Wang S."/>
            <person name="He J."/>
            <person name="Zhou D."/>
            <person name="Weng S."/>
            <person name="Chi M."/>
            <person name="Gu Z."/>
            <person name="He J."/>
            <person name="Li F."/>
            <person name="Wang M."/>
        </authorList>
    </citation>
    <scope>NUCLEOTIDE SEQUENCE [LARGE SCALE GENOMIC DNA]</scope>
    <source>
        <strain evidence="3">ZL_2023a</strain>
    </source>
</reference>
<evidence type="ECO:0000313" key="4">
    <source>
        <dbReference type="Proteomes" id="UP001445076"/>
    </source>
</evidence>
<dbReference type="PANTHER" id="PTHR22933:SF43">
    <property type="entry name" value="LP10131P"/>
    <property type="match status" value="1"/>
</dbReference>
<keyword evidence="4" id="KW-1185">Reference proteome</keyword>
<protein>
    <recommendedName>
        <fullName evidence="2">Chitin-binding type-2 domain-containing protein</fullName>
    </recommendedName>
</protein>
<dbReference type="PROSITE" id="PS50940">
    <property type="entry name" value="CHIT_BIND_II"/>
    <property type="match status" value="1"/>
</dbReference>
<dbReference type="AlphaFoldDB" id="A0AAW0XNQ4"/>
<evidence type="ECO:0000259" key="2">
    <source>
        <dbReference type="PROSITE" id="PS50940"/>
    </source>
</evidence>
<proteinExistence type="predicted"/>
<dbReference type="InterPro" id="IPR036508">
    <property type="entry name" value="Chitin-bd_dom_sf"/>
</dbReference>
<organism evidence="3 4">
    <name type="scientific">Cherax quadricarinatus</name>
    <name type="common">Australian red claw crayfish</name>
    <dbReference type="NCBI Taxonomy" id="27406"/>
    <lineage>
        <taxon>Eukaryota</taxon>
        <taxon>Metazoa</taxon>
        <taxon>Ecdysozoa</taxon>
        <taxon>Arthropoda</taxon>
        <taxon>Crustacea</taxon>
        <taxon>Multicrustacea</taxon>
        <taxon>Malacostraca</taxon>
        <taxon>Eumalacostraca</taxon>
        <taxon>Eucarida</taxon>
        <taxon>Decapoda</taxon>
        <taxon>Pleocyemata</taxon>
        <taxon>Astacidea</taxon>
        <taxon>Parastacoidea</taxon>
        <taxon>Parastacidae</taxon>
        <taxon>Cherax</taxon>
    </lineage>
</organism>
<feature type="signal peptide" evidence="1">
    <location>
        <begin position="1"/>
        <end position="17"/>
    </location>
</feature>
<keyword evidence="1" id="KW-0732">Signal</keyword>
<dbReference type="GO" id="GO:0008061">
    <property type="term" value="F:chitin binding"/>
    <property type="evidence" value="ECO:0007669"/>
    <property type="project" value="InterPro"/>
</dbReference>
<dbReference type="PANTHER" id="PTHR22933">
    <property type="entry name" value="FI18007P1-RELATED"/>
    <property type="match status" value="1"/>
</dbReference>
<feature type="chain" id="PRO_5043508602" description="Chitin-binding type-2 domain-containing protein" evidence="1">
    <location>
        <begin position="18"/>
        <end position="126"/>
    </location>
</feature>
<sequence>MMRELLVLLAVLFVATSARMAGKLPGGSGALQSSFNCEQRPFGYYADVEHSCRAFHVCYPVTEEDGLLTETAHFTFICGQDAVFSQDSLTCAHPTEAFPCTDSASIYEISNKNFGVVPEENLEPLR</sequence>
<dbReference type="EMBL" id="JARKIK010000018">
    <property type="protein sequence ID" value="KAK8746220.1"/>
    <property type="molecule type" value="Genomic_DNA"/>
</dbReference>
<dbReference type="InterPro" id="IPR002557">
    <property type="entry name" value="Chitin-bd_dom"/>
</dbReference>
<dbReference type="Gene3D" id="2.170.140.10">
    <property type="entry name" value="Chitin binding domain"/>
    <property type="match status" value="1"/>
</dbReference>
<dbReference type="SUPFAM" id="SSF57625">
    <property type="entry name" value="Invertebrate chitin-binding proteins"/>
    <property type="match status" value="1"/>
</dbReference>
<dbReference type="Proteomes" id="UP001445076">
    <property type="component" value="Unassembled WGS sequence"/>
</dbReference>
<comment type="caution">
    <text evidence="3">The sequence shown here is derived from an EMBL/GenBank/DDBJ whole genome shotgun (WGS) entry which is preliminary data.</text>
</comment>
<evidence type="ECO:0000256" key="1">
    <source>
        <dbReference type="SAM" id="SignalP"/>
    </source>
</evidence>
<dbReference type="Pfam" id="PF01607">
    <property type="entry name" value="CBM_14"/>
    <property type="match status" value="1"/>
</dbReference>
<accession>A0AAW0XNQ4</accession>
<dbReference type="GO" id="GO:0005576">
    <property type="term" value="C:extracellular region"/>
    <property type="evidence" value="ECO:0007669"/>
    <property type="project" value="InterPro"/>
</dbReference>